<gene>
    <name evidence="6" type="ORF">HB776_05645</name>
</gene>
<dbReference type="Gene3D" id="1.20.1250.20">
    <property type="entry name" value="MFS general substrate transporter like domains"/>
    <property type="match status" value="1"/>
</dbReference>
<feature type="domain" description="Major facilitator superfamily (MFS) profile" evidence="5">
    <location>
        <begin position="195"/>
        <end position="398"/>
    </location>
</feature>
<keyword evidence="3 4" id="KW-0472">Membrane</keyword>
<dbReference type="PANTHER" id="PTHR23531">
    <property type="entry name" value="QUINOLENE RESISTANCE PROTEIN NORA"/>
    <property type="match status" value="1"/>
</dbReference>
<feature type="transmembrane region" description="Helical" evidence="4">
    <location>
        <begin position="291"/>
        <end position="308"/>
    </location>
</feature>
<dbReference type="GO" id="GO:0022857">
    <property type="term" value="F:transmembrane transporter activity"/>
    <property type="evidence" value="ECO:0007669"/>
    <property type="project" value="InterPro"/>
</dbReference>
<feature type="transmembrane region" description="Helical" evidence="4">
    <location>
        <begin position="227"/>
        <end position="251"/>
    </location>
</feature>
<dbReference type="SUPFAM" id="SSF103473">
    <property type="entry name" value="MFS general substrate transporter"/>
    <property type="match status" value="1"/>
</dbReference>
<reference evidence="7" key="1">
    <citation type="journal article" date="2020" name="Mol. Plant Microbe">
        <title>Rhizobial microsymbionts of the narrowly endemic Oxytropis species growing in Kamchatka are characterized by significant genetic diversity and possess a set of genes that are associated with T3SS and T6SS secretion systems and can affect the development of symbiosis.</title>
        <authorList>
            <person name="Safronova V."/>
            <person name="Guro P."/>
            <person name="Sazanova A."/>
            <person name="Kuznetsova I."/>
            <person name="Belimov A."/>
            <person name="Yakubov V."/>
            <person name="Chirak E."/>
            <person name="Afonin A."/>
            <person name="Gogolev Y."/>
            <person name="Andronov E."/>
            <person name="Tikhonovich I."/>
        </authorList>
    </citation>
    <scope>NUCLEOTIDE SEQUENCE [LARGE SCALE GENOMIC DNA]</scope>
    <source>
        <strain evidence="7">581</strain>
    </source>
</reference>
<feature type="transmembrane region" description="Helical" evidence="4">
    <location>
        <begin position="257"/>
        <end position="279"/>
    </location>
</feature>
<dbReference type="KEGG" id="trb:HB776_05645"/>
<feature type="transmembrane region" description="Helical" evidence="4">
    <location>
        <begin position="184"/>
        <end position="207"/>
    </location>
</feature>
<dbReference type="InterPro" id="IPR036259">
    <property type="entry name" value="MFS_trans_sf"/>
</dbReference>
<evidence type="ECO:0000256" key="1">
    <source>
        <dbReference type="ARBA" id="ARBA00022692"/>
    </source>
</evidence>
<keyword evidence="2 4" id="KW-1133">Transmembrane helix</keyword>
<dbReference type="NCBIfam" id="NF003477">
    <property type="entry name" value="PRK05122.1"/>
    <property type="match status" value="1"/>
</dbReference>
<feature type="transmembrane region" description="Helical" evidence="4">
    <location>
        <begin position="349"/>
        <end position="368"/>
    </location>
</feature>
<proteinExistence type="predicted"/>
<organism evidence="6 7">
    <name type="scientific">Tardiphaga robiniae</name>
    <dbReference type="NCBI Taxonomy" id="943830"/>
    <lineage>
        <taxon>Bacteria</taxon>
        <taxon>Pseudomonadati</taxon>
        <taxon>Pseudomonadota</taxon>
        <taxon>Alphaproteobacteria</taxon>
        <taxon>Hyphomicrobiales</taxon>
        <taxon>Nitrobacteraceae</taxon>
        <taxon>Tardiphaga</taxon>
    </lineage>
</organism>
<dbReference type="InterPro" id="IPR020846">
    <property type="entry name" value="MFS_dom"/>
</dbReference>
<feature type="transmembrane region" description="Helical" evidence="4">
    <location>
        <begin position="314"/>
        <end position="337"/>
    </location>
</feature>
<dbReference type="Proteomes" id="UP000515291">
    <property type="component" value="Chromosome"/>
</dbReference>
<evidence type="ECO:0000313" key="7">
    <source>
        <dbReference type="Proteomes" id="UP000515291"/>
    </source>
</evidence>
<evidence type="ECO:0000259" key="5">
    <source>
        <dbReference type="PROSITE" id="PS50850"/>
    </source>
</evidence>
<name>A0A7G6TVJ2_9BRAD</name>
<dbReference type="NCBIfam" id="NF009048">
    <property type="entry name" value="PRK12382.1"/>
    <property type="match status" value="1"/>
</dbReference>
<evidence type="ECO:0000256" key="2">
    <source>
        <dbReference type="ARBA" id="ARBA00022989"/>
    </source>
</evidence>
<feature type="transmembrane region" description="Helical" evidence="4">
    <location>
        <begin position="157"/>
        <end position="178"/>
    </location>
</feature>
<dbReference type="PROSITE" id="PS50850">
    <property type="entry name" value="MFS"/>
    <property type="match status" value="1"/>
</dbReference>
<dbReference type="EMBL" id="CP050292">
    <property type="protein sequence ID" value="QND70774.1"/>
    <property type="molecule type" value="Genomic_DNA"/>
</dbReference>
<evidence type="ECO:0000256" key="4">
    <source>
        <dbReference type="SAM" id="Phobius"/>
    </source>
</evidence>
<dbReference type="CDD" id="cd17489">
    <property type="entry name" value="MFS_YfcJ_like"/>
    <property type="match status" value="1"/>
</dbReference>
<keyword evidence="1 4" id="KW-0812">Transmembrane</keyword>
<dbReference type="RefSeq" id="WP_184515915.1">
    <property type="nucleotide sequence ID" value="NZ_CP050292.1"/>
</dbReference>
<dbReference type="Pfam" id="PF07690">
    <property type="entry name" value="MFS_1"/>
    <property type="match status" value="2"/>
</dbReference>
<dbReference type="AlphaFoldDB" id="A0A7G6TVJ2"/>
<dbReference type="PANTHER" id="PTHR23531:SF1">
    <property type="entry name" value="QUINOLENE RESISTANCE PROTEIN NORA"/>
    <property type="match status" value="1"/>
</dbReference>
<accession>A0A7G6TVJ2</accession>
<sequence>MNQNAPPKFKAASRPAPLSRDDRKSLIKQVLIVFFGFLSVGLPLPPISLYIHDQLGFSAGVIGFAIGIQSVVTVLTRHRAGTLSDHHGARYAIRLGLPLSALAGLFYLLAATLPLPAEGKLTLLLIGRVALGFGESLFITGAMSWCIGRLGPHRTGLVMSWQGIAMYSAIGLGAPIGLAVYASIGFAGVGALAAISPLIALGIAYAIPDVPVSGNTERTPFYKVIGLIWRSGTVLFLATIPFAGITGFLALTYVERGWSGAGIALAAFSTGFIFVRLVGSHLPDRFGGARVAMTSLAIEALGQALIWLSTSPMLALLGALVTGIGFSLIFPSMGVEATRRVPIEQRGRAVANFIAFFDLAIGLTAPAVGYAAGVFGYGATFVIGAVAAICALVLAMSG</sequence>
<protein>
    <submittedName>
        <fullName evidence="6">Arabinose transporter</fullName>
    </submittedName>
</protein>
<evidence type="ECO:0000256" key="3">
    <source>
        <dbReference type="ARBA" id="ARBA00023136"/>
    </source>
</evidence>
<dbReference type="InterPro" id="IPR011701">
    <property type="entry name" value="MFS"/>
</dbReference>
<feature type="transmembrane region" description="Helical" evidence="4">
    <location>
        <begin position="121"/>
        <end position="145"/>
    </location>
</feature>
<feature type="transmembrane region" description="Helical" evidence="4">
    <location>
        <begin position="95"/>
        <end position="115"/>
    </location>
</feature>
<feature type="transmembrane region" description="Helical" evidence="4">
    <location>
        <begin position="30"/>
        <end position="51"/>
    </location>
</feature>
<feature type="transmembrane region" description="Helical" evidence="4">
    <location>
        <begin position="57"/>
        <end position="75"/>
    </location>
</feature>
<evidence type="ECO:0000313" key="6">
    <source>
        <dbReference type="EMBL" id="QND70774.1"/>
    </source>
</evidence>
<dbReference type="InterPro" id="IPR052714">
    <property type="entry name" value="MFS_Exporter"/>
</dbReference>
<feature type="transmembrane region" description="Helical" evidence="4">
    <location>
        <begin position="374"/>
        <end position="395"/>
    </location>
</feature>